<keyword evidence="2" id="KW-0328">Glycosyltransferase</keyword>
<reference evidence="2 3" key="1">
    <citation type="journal article" date="2023" name="Int. J. Syst. Evol. Microbiol.">
        <title>Winogradskyella bathintestinalis sp. nov., isolated from the intestine of the deep-sea loosejaw dragonfish, Malacosteus niger.</title>
        <authorList>
            <person name="Uniacke-Lowe S."/>
            <person name="Johnson C.N."/>
            <person name="Stanton C."/>
            <person name="Hill C."/>
            <person name="Ross P."/>
        </authorList>
    </citation>
    <scope>NUCLEOTIDE SEQUENCE [LARGE SCALE GENOMIC DNA]</scope>
    <source>
        <strain evidence="2 3">APC 3343</strain>
    </source>
</reference>
<dbReference type="SUPFAM" id="SSF53448">
    <property type="entry name" value="Nucleotide-diphospho-sugar transferases"/>
    <property type="match status" value="1"/>
</dbReference>
<organism evidence="2 3">
    <name type="scientific">Winogradskyella bathintestinalis</name>
    <dbReference type="NCBI Taxonomy" id="3035208"/>
    <lineage>
        <taxon>Bacteria</taxon>
        <taxon>Pseudomonadati</taxon>
        <taxon>Bacteroidota</taxon>
        <taxon>Flavobacteriia</taxon>
        <taxon>Flavobacteriales</taxon>
        <taxon>Flavobacteriaceae</taxon>
        <taxon>Winogradskyella</taxon>
    </lineage>
</organism>
<dbReference type="InterPro" id="IPR050834">
    <property type="entry name" value="Glycosyltransf_2"/>
</dbReference>
<keyword evidence="2" id="KW-0808">Transferase</keyword>
<dbReference type="Gene3D" id="3.90.550.10">
    <property type="entry name" value="Spore Coat Polysaccharide Biosynthesis Protein SpsA, Chain A"/>
    <property type="match status" value="1"/>
</dbReference>
<name>A0ABT7ZTT9_9FLAO</name>
<evidence type="ECO:0000313" key="2">
    <source>
        <dbReference type="EMBL" id="MDN3492420.1"/>
    </source>
</evidence>
<sequence length="309" mass="36581">MSLSIITPHYNDFEGLQRLYDCLINQTNSDWEWIIVDDFSDKTELVNIENWLSNTVDKRVRFIKNPQKTNASVCRNIGAEAANFENLVFLDADDYISKTFVHNRDIICNEFVVYKNRAVIDRNGTQEHRPSLNKNYLDSFLNAKFLWQTTAILWHKSFFNKIGKFDPNLHRLQDVELSIRALYASKNYEVIDNAIDFFYCTKPIRLKSDIVKKSCASVNYLILKLHSNYNLEAYRQSLLKSYYYACVKGLHRCKNSKDVVYVKESLNLFYNKRYINFYKYSIGNILLFCYKHHIISDDLFISANRYLFK</sequence>
<dbReference type="EMBL" id="JASDDK010000002">
    <property type="protein sequence ID" value="MDN3492420.1"/>
    <property type="molecule type" value="Genomic_DNA"/>
</dbReference>
<dbReference type="EC" id="2.4.-.-" evidence="2"/>
<dbReference type="Proteomes" id="UP001231197">
    <property type="component" value="Unassembled WGS sequence"/>
</dbReference>
<gene>
    <name evidence="2" type="ORF">QMA06_06790</name>
</gene>
<dbReference type="InterPro" id="IPR029044">
    <property type="entry name" value="Nucleotide-diphossugar_trans"/>
</dbReference>
<comment type="caution">
    <text evidence="2">The sequence shown here is derived from an EMBL/GenBank/DDBJ whole genome shotgun (WGS) entry which is preliminary data.</text>
</comment>
<dbReference type="PANTHER" id="PTHR43685">
    <property type="entry name" value="GLYCOSYLTRANSFERASE"/>
    <property type="match status" value="1"/>
</dbReference>
<evidence type="ECO:0000313" key="3">
    <source>
        <dbReference type="Proteomes" id="UP001231197"/>
    </source>
</evidence>
<dbReference type="Pfam" id="PF00535">
    <property type="entry name" value="Glycos_transf_2"/>
    <property type="match status" value="1"/>
</dbReference>
<dbReference type="RefSeq" id="WP_290206114.1">
    <property type="nucleotide sequence ID" value="NZ_JASDDK010000002.1"/>
</dbReference>
<proteinExistence type="predicted"/>
<evidence type="ECO:0000259" key="1">
    <source>
        <dbReference type="Pfam" id="PF00535"/>
    </source>
</evidence>
<accession>A0ABT7ZTT9</accession>
<feature type="domain" description="Glycosyltransferase 2-like" evidence="1">
    <location>
        <begin position="4"/>
        <end position="102"/>
    </location>
</feature>
<dbReference type="InterPro" id="IPR001173">
    <property type="entry name" value="Glyco_trans_2-like"/>
</dbReference>
<dbReference type="PANTHER" id="PTHR43685:SF2">
    <property type="entry name" value="GLYCOSYLTRANSFERASE 2-LIKE DOMAIN-CONTAINING PROTEIN"/>
    <property type="match status" value="1"/>
</dbReference>
<keyword evidence="3" id="KW-1185">Reference proteome</keyword>
<protein>
    <submittedName>
        <fullName evidence="2">Glycosyltransferase</fullName>
        <ecNumber evidence="2">2.4.-.-</ecNumber>
    </submittedName>
</protein>
<dbReference type="GO" id="GO:0016757">
    <property type="term" value="F:glycosyltransferase activity"/>
    <property type="evidence" value="ECO:0007669"/>
    <property type="project" value="UniProtKB-KW"/>
</dbReference>